<protein>
    <submittedName>
        <fullName evidence="1">Uncharacterized protein</fullName>
    </submittedName>
</protein>
<evidence type="ECO:0000313" key="1">
    <source>
        <dbReference type="EMBL" id="QHU05310.1"/>
    </source>
</evidence>
<dbReference type="AlphaFoldDB" id="A0A6C0JKL7"/>
<organism evidence="1">
    <name type="scientific">viral metagenome</name>
    <dbReference type="NCBI Taxonomy" id="1070528"/>
    <lineage>
        <taxon>unclassified sequences</taxon>
        <taxon>metagenomes</taxon>
        <taxon>organismal metagenomes</taxon>
    </lineage>
</organism>
<accession>A0A6C0JKL7</accession>
<reference evidence="1" key="1">
    <citation type="journal article" date="2020" name="Nature">
        <title>Giant virus diversity and host interactions through global metagenomics.</title>
        <authorList>
            <person name="Schulz F."/>
            <person name="Roux S."/>
            <person name="Paez-Espino D."/>
            <person name="Jungbluth S."/>
            <person name="Walsh D.A."/>
            <person name="Denef V.J."/>
            <person name="McMahon K.D."/>
            <person name="Konstantinidis K.T."/>
            <person name="Eloe-Fadrosh E.A."/>
            <person name="Kyrpides N.C."/>
            <person name="Woyke T."/>
        </authorList>
    </citation>
    <scope>NUCLEOTIDE SEQUENCE</scope>
    <source>
        <strain evidence="1">GVMAG-M-3300027734-16</strain>
    </source>
</reference>
<sequence length="128" mass="14651">MPLALAILDEEGTVDVTKLDGYQAMILEKEHAAQRETLLREHIAQLDLLFKLQLEKLEKEHAAQRETLLRLHAGQLEDFKSGQAAIPEDETSKAEKSYESAARKYGRKHVKTRVRLDAWNKLRFAGLE</sequence>
<dbReference type="EMBL" id="MN740411">
    <property type="protein sequence ID" value="QHU05310.1"/>
    <property type="molecule type" value="Genomic_DNA"/>
</dbReference>
<proteinExistence type="predicted"/>
<name>A0A6C0JKL7_9ZZZZ</name>